<evidence type="ECO:0000313" key="11">
    <source>
        <dbReference type="Proteomes" id="UP000251571"/>
    </source>
</evidence>
<evidence type="ECO:0000256" key="5">
    <source>
        <dbReference type="ARBA" id="ARBA00023136"/>
    </source>
</evidence>
<name>A0A2Y9BZN6_9RHOB</name>
<evidence type="ECO:0000256" key="2">
    <source>
        <dbReference type="ARBA" id="ARBA00009853"/>
    </source>
</evidence>
<feature type="transmembrane region" description="Helical" evidence="6">
    <location>
        <begin position="179"/>
        <end position="196"/>
    </location>
</feature>
<evidence type="ECO:0000259" key="7">
    <source>
        <dbReference type="Pfam" id="PF00892"/>
    </source>
</evidence>
<feature type="transmembrane region" description="Helical" evidence="6">
    <location>
        <begin position="151"/>
        <end position="172"/>
    </location>
</feature>
<sequence>MFRPSLEPELAQQSAIIFLLLNGKNDVNSSFVLLGPAKAVAHPRAGAPAMSGSGVVEARPVLGAVAILANTILVPIIGVAVKMLAELGVGPLELLAGRGWLTFLLLLPFLALGANRRAVLRADLKAHAIHAAFAVTTMACFYYALRTLPLVTVTAINFTSPALTVLLAGLLFGDRVRPLGWAALILGFIGTLLVLRPGVEEIGLDMVVVLIGSILAAGMNLAVRRIPARSSNYAVLFYFSLAGAVIYGAIGASSVTVPTPTEALWFLVLAATAILVHGCIALAYRVSSTVLVGGLDYGRIVGAALLGYVLFAEVPTLLDSVGIALIVLSGAIVLRVSTTRVPAKSPA</sequence>
<comment type="similarity">
    <text evidence="2">Belongs to the drug/metabolite transporter (DMT) superfamily. 10 TMS drug/metabolite exporter (DME) (TC 2.A.7.3) family.</text>
</comment>
<dbReference type="EMBL" id="UETC01000003">
    <property type="protein sequence ID" value="SSA44692.1"/>
    <property type="molecule type" value="Genomic_DNA"/>
</dbReference>
<feature type="transmembrane region" description="Helical" evidence="6">
    <location>
        <begin position="317"/>
        <end position="336"/>
    </location>
</feature>
<dbReference type="OrthoDB" id="9812899at2"/>
<dbReference type="SUPFAM" id="SSF103481">
    <property type="entry name" value="Multidrug resistance efflux transporter EmrE"/>
    <property type="match status" value="2"/>
</dbReference>
<evidence type="ECO:0000313" key="10">
    <source>
        <dbReference type="Proteomes" id="UP000245839"/>
    </source>
</evidence>
<dbReference type="PANTHER" id="PTHR22911:SF6">
    <property type="entry name" value="SOLUTE CARRIER FAMILY 35 MEMBER G1"/>
    <property type="match status" value="1"/>
</dbReference>
<protein>
    <submittedName>
        <fullName evidence="9">Threonine/homoserine efflux transporter RhtA</fullName>
    </submittedName>
</protein>
<dbReference type="Proteomes" id="UP000251571">
    <property type="component" value="Unassembled WGS sequence"/>
</dbReference>
<feature type="transmembrane region" description="Helical" evidence="6">
    <location>
        <begin position="235"/>
        <end position="257"/>
    </location>
</feature>
<dbReference type="InterPro" id="IPR037185">
    <property type="entry name" value="EmrE-like"/>
</dbReference>
<evidence type="ECO:0000256" key="4">
    <source>
        <dbReference type="ARBA" id="ARBA00022989"/>
    </source>
</evidence>
<feature type="transmembrane region" description="Helical" evidence="6">
    <location>
        <begin position="126"/>
        <end position="145"/>
    </location>
</feature>
<reference evidence="9 11" key="1">
    <citation type="submission" date="2016-10" db="EMBL/GenBank/DDBJ databases">
        <authorList>
            <person name="Cai Z."/>
        </authorList>
    </citation>
    <scope>NUCLEOTIDE SEQUENCE [LARGE SCALE GENOMIC DNA]</scope>
    <source>
        <strain evidence="9 11">DSM 25227</strain>
    </source>
</reference>
<feature type="transmembrane region" description="Helical" evidence="6">
    <location>
        <begin position="202"/>
        <end position="223"/>
    </location>
</feature>
<keyword evidence="4 6" id="KW-1133">Transmembrane helix</keyword>
<accession>A0A2Y9BZN6</accession>
<keyword evidence="10" id="KW-1185">Reference proteome</keyword>
<keyword evidence="3 6" id="KW-0812">Transmembrane</keyword>
<feature type="transmembrane region" description="Helical" evidence="6">
    <location>
        <begin position="290"/>
        <end position="311"/>
    </location>
</feature>
<dbReference type="Pfam" id="PF00892">
    <property type="entry name" value="EamA"/>
    <property type="match status" value="1"/>
</dbReference>
<reference evidence="8 10" key="2">
    <citation type="submission" date="2018-03" db="EMBL/GenBank/DDBJ databases">
        <title>Genomic Encyclopedia of Archaeal and Bacterial Type Strains, Phase II (KMG-II): from individual species to whole genera.</title>
        <authorList>
            <person name="Goeker M."/>
        </authorList>
    </citation>
    <scope>NUCLEOTIDE SEQUENCE [LARGE SCALE GENOMIC DNA]</scope>
    <source>
        <strain evidence="8 10">DSM 25227</strain>
    </source>
</reference>
<evidence type="ECO:0000256" key="6">
    <source>
        <dbReference type="SAM" id="Phobius"/>
    </source>
</evidence>
<dbReference type="Gene3D" id="1.10.3730.20">
    <property type="match status" value="1"/>
</dbReference>
<comment type="subcellular location">
    <subcellularLocation>
        <location evidence="1">Membrane</location>
        <topology evidence="1">Multi-pass membrane protein</topology>
    </subcellularLocation>
</comment>
<evidence type="ECO:0000256" key="1">
    <source>
        <dbReference type="ARBA" id="ARBA00004141"/>
    </source>
</evidence>
<proteinExistence type="inferred from homology"/>
<dbReference type="PANTHER" id="PTHR22911">
    <property type="entry name" value="ACYL-MALONYL CONDENSING ENZYME-RELATED"/>
    <property type="match status" value="1"/>
</dbReference>
<evidence type="ECO:0000313" key="8">
    <source>
        <dbReference type="EMBL" id="PWJ20596.1"/>
    </source>
</evidence>
<feature type="transmembrane region" description="Helical" evidence="6">
    <location>
        <begin position="263"/>
        <end position="283"/>
    </location>
</feature>
<dbReference type="InterPro" id="IPR000620">
    <property type="entry name" value="EamA_dom"/>
</dbReference>
<keyword evidence="5 6" id="KW-0472">Membrane</keyword>
<dbReference type="Proteomes" id="UP000245839">
    <property type="component" value="Unassembled WGS sequence"/>
</dbReference>
<dbReference type="AlphaFoldDB" id="A0A2Y9BZN6"/>
<feature type="domain" description="EamA" evidence="7">
    <location>
        <begin position="62"/>
        <end position="195"/>
    </location>
</feature>
<dbReference type="EMBL" id="QGDJ01000003">
    <property type="protein sequence ID" value="PWJ20596.1"/>
    <property type="molecule type" value="Genomic_DNA"/>
</dbReference>
<gene>
    <name evidence="8" type="ORF">BCF38_103415</name>
    <name evidence="9" type="ORF">SAMN05421539_103415</name>
</gene>
<organism evidence="9 11">
    <name type="scientific">Jannaschia seohaensis</name>
    <dbReference type="NCBI Taxonomy" id="475081"/>
    <lineage>
        <taxon>Bacteria</taxon>
        <taxon>Pseudomonadati</taxon>
        <taxon>Pseudomonadota</taxon>
        <taxon>Alphaproteobacteria</taxon>
        <taxon>Rhodobacterales</taxon>
        <taxon>Roseobacteraceae</taxon>
        <taxon>Jannaschia</taxon>
    </lineage>
</organism>
<dbReference type="GO" id="GO:0016020">
    <property type="term" value="C:membrane"/>
    <property type="evidence" value="ECO:0007669"/>
    <property type="project" value="UniProtKB-SubCell"/>
</dbReference>
<evidence type="ECO:0000256" key="3">
    <source>
        <dbReference type="ARBA" id="ARBA00022692"/>
    </source>
</evidence>
<evidence type="ECO:0000313" key="9">
    <source>
        <dbReference type="EMBL" id="SSA44692.1"/>
    </source>
</evidence>
<feature type="transmembrane region" description="Helical" evidence="6">
    <location>
        <begin position="97"/>
        <end position="114"/>
    </location>
</feature>
<feature type="transmembrane region" description="Helical" evidence="6">
    <location>
        <begin position="61"/>
        <end position="85"/>
    </location>
</feature>